<dbReference type="eggNOG" id="COG3464">
    <property type="taxonomic scope" value="Bacteria"/>
</dbReference>
<reference evidence="2 3" key="1">
    <citation type="journal article" date="2010" name="J. Bacteriol.">
        <title>Genome sequence of Lentisphaera araneosa HTCC2155T, the type species of the order Lentisphaerales in the phylum Lentisphaerae.</title>
        <authorList>
            <person name="Thrash J.C."/>
            <person name="Cho J.C."/>
            <person name="Vergin K.L."/>
            <person name="Morris R.M."/>
            <person name="Giovannoni S.J."/>
        </authorList>
    </citation>
    <scope>NUCLEOTIDE SEQUENCE [LARGE SCALE GENOMIC DNA]</scope>
    <source>
        <strain evidence="2 3">HTCC2155</strain>
    </source>
</reference>
<dbReference type="InterPro" id="IPR047951">
    <property type="entry name" value="Transpos_ISL3"/>
</dbReference>
<dbReference type="Proteomes" id="UP000004947">
    <property type="component" value="Unassembled WGS sequence"/>
</dbReference>
<sequence length="151" mass="17592">MRDLEDEDKSDLKGQRWNFNINNENLGDAARDQLDKCCFLYEELGKAYALKEGLRRIYRIKDIDLAQNALVYWCELAEASKIREMITMAKTIRKHGAGIIAYWETGITSAAMEGFNNKIGWLTRQAYGYRDEQYLILKIFDLPNLKVTKEL</sequence>
<dbReference type="EMBL" id="ABCK01000001">
    <property type="protein sequence ID" value="EDM29743.1"/>
    <property type="molecule type" value="Genomic_DNA"/>
</dbReference>
<keyword evidence="3" id="KW-1185">Reference proteome</keyword>
<dbReference type="STRING" id="313628.LNTAR_18373"/>
<name>A6DG13_9BACT</name>
<organism evidence="2 3">
    <name type="scientific">Lentisphaera araneosa HTCC2155</name>
    <dbReference type="NCBI Taxonomy" id="313628"/>
    <lineage>
        <taxon>Bacteria</taxon>
        <taxon>Pseudomonadati</taxon>
        <taxon>Lentisphaerota</taxon>
        <taxon>Lentisphaeria</taxon>
        <taxon>Lentisphaerales</taxon>
        <taxon>Lentisphaeraceae</taxon>
        <taxon>Lentisphaera</taxon>
    </lineage>
</organism>
<proteinExistence type="predicted"/>
<dbReference type="InterPro" id="IPR002560">
    <property type="entry name" value="Transposase_DDE"/>
</dbReference>
<evidence type="ECO:0000259" key="1">
    <source>
        <dbReference type="Pfam" id="PF01610"/>
    </source>
</evidence>
<accession>A6DG13</accession>
<dbReference type="PANTHER" id="PTHR33498:SF1">
    <property type="entry name" value="TRANSPOSASE FOR INSERTION SEQUENCE ELEMENT IS1557"/>
    <property type="match status" value="1"/>
</dbReference>
<evidence type="ECO:0000313" key="2">
    <source>
        <dbReference type="EMBL" id="EDM29743.1"/>
    </source>
</evidence>
<comment type="caution">
    <text evidence="2">The sequence shown here is derived from an EMBL/GenBank/DDBJ whole genome shotgun (WGS) entry which is preliminary data.</text>
</comment>
<dbReference type="Pfam" id="PF01610">
    <property type="entry name" value="DDE_Tnp_ISL3"/>
    <property type="match status" value="1"/>
</dbReference>
<feature type="domain" description="Transposase IS204/IS1001/IS1096/IS1165 DDE" evidence="1">
    <location>
        <begin position="2"/>
        <end position="139"/>
    </location>
</feature>
<dbReference type="PANTHER" id="PTHR33498">
    <property type="entry name" value="TRANSPOSASE FOR INSERTION SEQUENCE ELEMENT IS1557"/>
    <property type="match status" value="1"/>
</dbReference>
<evidence type="ECO:0000313" key="3">
    <source>
        <dbReference type="Proteomes" id="UP000004947"/>
    </source>
</evidence>
<protein>
    <submittedName>
        <fullName evidence="2">Transposase</fullName>
    </submittedName>
</protein>
<gene>
    <name evidence="2" type="ORF">LNTAR_18373</name>
</gene>
<dbReference type="AlphaFoldDB" id="A6DG13"/>